<evidence type="ECO:0000313" key="2">
    <source>
        <dbReference type="Proteomes" id="UP000274346"/>
    </source>
</evidence>
<evidence type="ECO:0008006" key="3">
    <source>
        <dbReference type="Google" id="ProtNLM"/>
    </source>
</evidence>
<dbReference type="Proteomes" id="UP000274346">
    <property type="component" value="Chromosome"/>
</dbReference>
<dbReference type="AlphaFoldDB" id="A0A3P8KX76"/>
<dbReference type="EMBL" id="LR131271">
    <property type="protein sequence ID" value="VDR26982.1"/>
    <property type="molecule type" value="Genomic_DNA"/>
</dbReference>
<evidence type="ECO:0000313" key="1">
    <source>
        <dbReference type="EMBL" id="VDR26982.1"/>
    </source>
</evidence>
<sequence>MNIFQAQPQDVDKILPLYLGYRNFYQVEAQPAQAREFILKRLELNESVIFSRKLTASPPASRSSIRCSAH</sequence>
<dbReference type="KEGG" id="rtg:NCTC13098_03346"/>
<gene>
    <name evidence="1" type="ORF">NCTC13098_03346</name>
</gene>
<accession>A0A3P8KX76</accession>
<organism evidence="1 2">
    <name type="scientific">Raoultella terrigena</name>
    <name type="common">Klebsiella terrigena</name>
    <dbReference type="NCBI Taxonomy" id="577"/>
    <lineage>
        <taxon>Bacteria</taxon>
        <taxon>Pseudomonadati</taxon>
        <taxon>Pseudomonadota</taxon>
        <taxon>Gammaproteobacteria</taxon>
        <taxon>Enterobacterales</taxon>
        <taxon>Enterobacteriaceae</taxon>
        <taxon>Klebsiella/Raoultella group</taxon>
        <taxon>Raoultella</taxon>
    </lineage>
</organism>
<protein>
    <recommendedName>
        <fullName evidence="3">Acetyltransferase</fullName>
    </recommendedName>
</protein>
<reference evidence="1 2" key="1">
    <citation type="submission" date="2018-12" db="EMBL/GenBank/DDBJ databases">
        <authorList>
            <consortium name="Pathogen Informatics"/>
        </authorList>
    </citation>
    <scope>NUCLEOTIDE SEQUENCE [LARGE SCALE GENOMIC DNA]</scope>
    <source>
        <strain evidence="1 2">NCTC13098</strain>
    </source>
</reference>
<proteinExistence type="predicted"/>
<name>A0A3P8KX76_RAOTE</name>